<dbReference type="OrthoDB" id="9781189at2"/>
<feature type="domain" description="Metallo-beta-lactamase" evidence="1">
    <location>
        <begin position="65"/>
        <end position="243"/>
    </location>
</feature>
<dbReference type="PANTHER" id="PTHR42663">
    <property type="entry name" value="HYDROLASE C777.06C-RELATED-RELATED"/>
    <property type="match status" value="1"/>
</dbReference>
<dbReference type="Gene3D" id="3.60.15.10">
    <property type="entry name" value="Ribonuclease Z/Hydroxyacylglutathione hydrolase-like"/>
    <property type="match status" value="1"/>
</dbReference>
<protein>
    <submittedName>
        <fullName evidence="2">Phosphoribosyl 1,2-cyclic phosphate phosphodiesterase</fullName>
    </submittedName>
</protein>
<name>A0A1I5SVS8_9FIRM</name>
<keyword evidence="3" id="KW-1185">Reference proteome</keyword>
<dbReference type="AlphaFoldDB" id="A0A1I5SVS8"/>
<dbReference type="PANTHER" id="PTHR42663:SF6">
    <property type="entry name" value="HYDROLASE C777.06C-RELATED"/>
    <property type="match status" value="1"/>
</dbReference>
<dbReference type="RefSeq" id="WP_025748650.1">
    <property type="nucleotide sequence ID" value="NZ_FOXR01000003.1"/>
</dbReference>
<dbReference type="SUPFAM" id="SSF56281">
    <property type="entry name" value="Metallo-hydrolase/oxidoreductase"/>
    <property type="match status" value="1"/>
</dbReference>
<sequence>MKIKYLGTAAAEGWPGVFCSCKYCKEARKRGGKNIRTRSSTLINDSLMVDFPPDTYCHIINFGIDLSQLRYLVITHSHQDHFYIDDLKLRRSVFAHLDEGSVLEIYGNRAVESIMNEILNNSDILKEYLNIHYVPPFETFEAGDIKVTPLLALHARTEDCYIYIFEDRDGKRMLYGNDTGIFPEETWEYIKGCYFDLVSLDCTMGPGQDGNNHMGLPDNIKVKERLIEMGCADEATRFVLTHFSHNGGLLHDELVELAKPHGFDVAYDGFEVFI</sequence>
<accession>A0A1I5SVS8</accession>
<dbReference type="InterPro" id="IPR001279">
    <property type="entry name" value="Metallo-B-lactamas"/>
</dbReference>
<proteinExistence type="predicted"/>
<evidence type="ECO:0000259" key="1">
    <source>
        <dbReference type="Pfam" id="PF12706"/>
    </source>
</evidence>
<dbReference type="Pfam" id="PF12706">
    <property type="entry name" value="Lactamase_B_2"/>
    <property type="match status" value="1"/>
</dbReference>
<gene>
    <name evidence="2" type="ORF">SAMN05444406_10377</name>
</gene>
<reference evidence="2 3" key="1">
    <citation type="submission" date="2016-10" db="EMBL/GenBank/DDBJ databases">
        <authorList>
            <person name="de Groot N.N."/>
        </authorList>
    </citation>
    <scope>NUCLEOTIDE SEQUENCE [LARGE SCALE GENOMIC DNA]</scope>
    <source>
        <strain evidence="2 3">DSM 20678</strain>
    </source>
</reference>
<dbReference type="InterPro" id="IPR036866">
    <property type="entry name" value="RibonucZ/Hydroxyglut_hydro"/>
</dbReference>
<organism evidence="2 3">
    <name type="scientific">Caldicoprobacter faecalis</name>
    <dbReference type="NCBI Taxonomy" id="937334"/>
    <lineage>
        <taxon>Bacteria</taxon>
        <taxon>Bacillati</taxon>
        <taxon>Bacillota</taxon>
        <taxon>Clostridia</taxon>
        <taxon>Caldicoprobacterales</taxon>
        <taxon>Caldicoprobacteraceae</taxon>
        <taxon>Caldicoprobacter</taxon>
    </lineage>
</organism>
<dbReference type="Proteomes" id="UP000198577">
    <property type="component" value="Unassembled WGS sequence"/>
</dbReference>
<dbReference type="EMBL" id="FOXR01000003">
    <property type="protein sequence ID" value="SFP74885.1"/>
    <property type="molecule type" value="Genomic_DNA"/>
</dbReference>
<evidence type="ECO:0000313" key="3">
    <source>
        <dbReference type="Proteomes" id="UP000198577"/>
    </source>
</evidence>
<dbReference type="STRING" id="937334.SAMN05444406_10377"/>
<evidence type="ECO:0000313" key="2">
    <source>
        <dbReference type="EMBL" id="SFP74885.1"/>
    </source>
</evidence>